<keyword evidence="2 4" id="KW-0863">Zinc-finger</keyword>
<dbReference type="GeneID" id="116214036"/>
<reference evidence="8" key="2">
    <citation type="submission" date="2025-08" db="UniProtKB">
        <authorList>
            <consortium name="RefSeq"/>
        </authorList>
    </citation>
    <scope>IDENTIFICATION</scope>
    <source>
        <tissue evidence="8">Leaf</tissue>
    </source>
</reference>
<keyword evidence="7" id="KW-1185">Reference proteome</keyword>
<dbReference type="SMART" id="SM00336">
    <property type="entry name" value="BBOX"/>
    <property type="match status" value="1"/>
</dbReference>
<dbReference type="InterPro" id="IPR049808">
    <property type="entry name" value="CONSTANS-like_Bbox1"/>
</dbReference>
<evidence type="ECO:0000313" key="7">
    <source>
        <dbReference type="Proteomes" id="UP000515151"/>
    </source>
</evidence>
<dbReference type="CDD" id="cd19821">
    <property type="entry name" value="Bbox1_BBX-like"/>
    <property type="match status" value="1"/>
</dbReference>
<dbReference type="PANTHER" id="PTHR31717">
    <property type="entry name" value="ZINC FINGER PROTEIN CONSTANS-LIKE 10"/>
    <property type="match status" value="1"/>
</dbReference>
<sequence length="294" mass="31694">MEQKKLCELCGRPARMYCESDEASLCWDCDETVHSANFLVAKHSRTLLCRVCQSPTPWAAAGPKLGPTVSVCDGCFDSHGKGPEAGHREGRGDIDNEGYSFNDDSSGDDDEREDGLEDGGESMDGDDDDDDGDDDEDEEEEEEEEEDGENQVVPWSCDSPLPPPASSSSSGEESTEAAAGGGFRSGPAKRVWDNVFSNDSDYFLQEEVGCTSSQVISRAFAATEEAPSSACYRPLKQQRVAEENPSLLAGDEFGLVESKPTSAIINSLKRLQKTAMSKDSSAAAVLDICRLSRC</sequence>
<evidence type="ECO:0000256" key="4">
    <source>
        <dbReference type="PROSITE-ProRule" id="PRU00024"/>
    </source>
</evidence>
<feature type="domain" description="B box-type" evidence="6">
    <location>
        <begin position="2"/>
        <end position="48"/>
    </location>
</feature>
<organism evidence="7 8">
    <name type="scientific">Punica granatum</name>
    <name type="common">Pomegranate</name>
    <dbReference type="NCBI Taxonomy" id="22663"/>
    <lineage>
        <taxon>Eukaryota</taxon>
        <taxon>Viridiplantae</taxon>
        <taxon>Streptophyta</taxon>
        <taxon>Embryophyta</taxon>
        <taxon>Tracheophyta</taxon>
        <taxon>Spermatophyta</taxon>
        <taxon>Magnoliopsida</taxon>
        <taxon>eudicotyledons</taxon>
        <taxon>Gunneridae</taxon>
        <taxon>Pentapetalae</taxon>
        <taxon>rosids</taxon>
        <taxon>malvids</taxon>
        <taxon>Myrtales</taxon>
        <taxon>Lythraceae</taxon>
        <taxon>Punica</taxon>
    </lineage>
</organism>
<keyword evidence="3" id="KW-0862">Zinc</keyword>
<dbReference type="InterPro" id="IPR000315">
    <property type="entry name" value="Znf_B-box"/>
</dbReference>
<dbReference type="PROSITE" id="PS50119">
    <property type="entry name" value="ZF_BBOX"/>
    <property type="match status" value="1"/>
</dbReference>
<dbReference type="Proteomes" id="UP000515151">
    <property type="component" value="Chromosome 7"/>
</dbReference>
<feature type="compositionally biased region" description="Basic and acidic residues" evidence="5">
    <location>
        <begin position="81"/>
        <end position="94"/>
    </location>
</feature>
<feature type="compositionally biased region" description="Low complexity" evidence="5">
    <location>
        <begin position="166"/>
        <end position="178"/>
    </location>
</feature>
<dbReference type="AlphaFoldDB" id="A0A6P8EHX8"/>
<evidence type="ECO:0000256" key="3">
    <source>
        <dbReference type="ARBA" id="ARBA00022833"/>
    </source>
</evidence>
<dbReference type="PANTHER" id="PTHR31717:SF60">
    <property type="entry name" value="B-BOX TYPE ZINC FINGER FAMILY PROTEIN"/>
    <property type="match status" value="1"/>
</dbReference>
<evidence type="ECO:0000256" key="1">
    <source>
        <dbReference type="ARBA" id="ARBA00022723"/>
    </source>
</evidence>
<feature type="region of interest" description="Disordered" evidence="5">
    <location>
        <begin position="81"/>
        <end position="188"/>
    </location>
</feature>
<feature type="compositionally biased region" description="Acidic residues" evidence="5">
    <location>
        <begin position="105"/>
        <end position="149"/>
    </location>
</feature>
<dbReference type="Pfam" id="PF00643">
    <property type="entry name" value="zf-B_box"/>
    <property type="match status" value="1"/>
</dbReference>
<dbReference type="OrthoDB" id="153872at2759"/>
<evidence type="ECO:0000256" key="2">
    <source>
        <dbReference type="ARBA" id="ARBA00022771"/>
    </source>
</evidence>
<evidence type="ECO:0000313" key="8">
    <source>
        <dbReference type="RefSeq" id="XP_031405113.1"/>
    </source>
</evidence>
<dbReference type="RefSeq" id="XP_031405113.1">
    <property type="nucleotide sequence ID" value="XM_031549253.1"/>
</dbReference>
<accession>A0A6P8EHX8</accession>
<protein>
    <submittedName>
        <fullName evidence="8">Nonsense-mediated mRNA decay protein 2-like isoform X1</fullName>
    </submittedName>
</protein>
<keyword evidence="1" id="KW-0479">Metal-binding</keyword>
<name>A0A6P8EHX8_PUNGR</name>
<evidence type="ECO:0000259" key="6">
    <source>
        <dbReference type="PROSITE" id="PS50119"/>
    </source>
</evidence>
<gene>
    <name evidence="8" type="primary">LOC116214036</name>
</gene>
<proteinExistence type="predicted"/>
<reference evidence="7" key="1">
    <citation type="journal article" date="2020" name="Plant Biotechnol. J.">
        <title>The pomegranate (Punica granatum L.) draft genome dissects genetic divergence between soft- and hard-seeded cultivars.</title>
        <authorList>
            <person name="Luo X."/>
            <person name="Li H."/>
            <person name="Wu Z."/>
            <person name="Yao W."/>
            <person name="Zhao P."/>
            <person name="Cao D."/>
            <person name="Yu H."/>
            <person name="Li K."/>
            <person name="Poudel K."/>
            <person name="Zhao D."/>
            <person name="Zhang F."/>
            <person name="Xia X."/>
            <person name="Chen L."/>
            <person name="Wang Q."/>
            <person name="Jing D."/>
            <person name="Cao S."/>
        </authorList>
    </citation>
    <scope>NUCLEOTIDE SEQUENCE [LARGE SCALE GENOMIC DNA]</scope>
    <source>
        <strain evidence="7">cv. Tunisia</strain>
    </source>
</reference>
<evidence type="ECO:0000256" key="5">
    <source>
        <dbReference type="SAM" id="MobiDB-lite"/>
    </source>
</evidence>
<dbReference type="GO" id="GO:0008270">
    <property type="term" value="F:zinc ion binding"/>
    <property type="evidence" value="ECO:0007669"/>
    <property type="project" value="UniProtKB-KW"/>
</dbReference>